<keyword evidence="2" id="KW-1185">Reference proteome</keyword>
<evidence type="ECO:0000313" key="2">
    <source>
        <dbReference type="Proteomes" id="UP000184356"/>
    </source>
</evidence>
<dbReference type="STRING" id="1036612.A0A1L9TTK8"/>
<name>A0A1L9TTK8_9EURO</name>
<dbReference type="OrthoDB" id="3945308at2759"/>
<sequence>MGCRYSVSIIQRNLTGSISECGPDKLLTTRLFFAIASPLAMTQLQELLGSMRQNNSILPIPELDSVDGALNALCISQGSNLIASIRTRLHLVDLVESYKQKRMQYQRDSGQAFTDSETIARITRERFPLLERDAPEFRRQYDNLRRKLYDGRNWHMLALEFGKSIVYFLPSRGEFEISNTTHVNPPRSSYKKLTSLLESNEYQNATLTIFWNFCMKSVAASFKSVSNKWMEF</sequence>
<dbReference type="Proteomes" id="UP000184356">
    <property type="component" value="Unassembled WGS sequence"/>
</dbReference>
<dbReference type="GeneID" id="63766417"/>
<dbReference type="EMBL" id="KV878583">
    <property type="protein sequence ID" value="OJJ62708.1"/>
    <property type="molecule type" value="Genomic_DNA"/>
</dbReference>
<dbReference type="RefSeq" id="XP_040706514.1">
    <property type="nucleotide sequence ID" value="XM_040850344.1"/>
</dbReference>
<evidence type="ECO:0000313" key="1">
    <source>
        <dbReference type="EMBL" id="OJJ62708.1"/>
    </source>
</evidence>
<gene>
    <name evidence="1" type="ORF">ASPSYDRAFT_660332</name>
</gene>
<accession>A0A1L9TTK8</accession>
<proteinExistence type="predicted"/>
<dbReference type="VEuPathDB" id="FungiDB:ASPSYDRAFT_660332"/>
<dbReference type="AlphaFoldDB" id="A0A1L9TTK8"/>
<organism evidence="1 2">
    <name type="scientific">Aspergillus sydowii CBS 593.65</name>
    <dbReference type="NCBI Taxonomy" id="1036612"/>
    <lineage>
        <taxon>Eukaryota</taxon>
        <taxon>Fungi</taxon>
        <taxon>Dikarya</taxon>
        <taxon>Ascomycota</taxon>
        <taxon>Pezizomycotina</taxon>
        <taxon>Eurotiomycetes</taxon>
        <taxon>Eurotiomycetidae</taxon>
        <taxon>Eurotiales</taxon>
        <taxon>Aspergillaceae</taxon>
        <taxon>Aspergillus</taxon>
        <taxon>Aspergillus subgen. Nidulantes</taxon>
    </lineage>
</organism>
<protein>
    <submittedName>
        <fullName evidence="1">Uncharacterized protein</fullName>
    </submittedName>
</protein>
<reference evidence="2" key="1">
    <citation type="journal article" date="2017" name="Genome Biol.">
        <title>Comparative genomics reveals high biological diversity and specific adaptations in the industrially and medically important fungal genus Aspergillus.</title>
        <authorList>
            <person name="de Vries R.P."/>
            <person name="Riley R."/>
            <person name="Wiebenga A."/>
            <person name="Aguilar-Osorio G."/>
            <person name="Amillis S."/>
            <person name="Uchima C.A."/>
            <person name="Anderluh G."/>
            <person name="Asadollahi M."/>
            <person name="Askin M."/>
            <person name="Barry K."/>
            <person name="Battaglia E."/>
            <person name="Bayram O."/>
            <person name="Benocci T."/>
            <person name="Braus-Stromeyer S.A."/>
            <person name="Caldana C."/>
            <person name="Canovas D."/>
            <person name="Cerqueira G.C."/>
            <person name="Chen F."/>
            <person name="Chen W."/>
            <person name="Choi C."/>
            <person name="Clum A."/>
            <person name="Dos Santos R.A."/>
            <person name="Damasio A.R."/>
            <person name="Diallinas G."/>
            <person name="Emri T."/>
            <person name="Fekete E."/>
            <person name="Flipphi M."/>
            <person name="Freyberg S."/>
            <person name="Gallo A."/>
            <person name="Gournas C."/>
            <person name="Habgood R."/>
            <person name="Hainaut M."/>
            <person name="Harispe M.L."/>
            <person name="Henrissat B."/>
            <person name="Hilden K.S."/>
            <person name="Hope R."/>
            <person name="Hossain A."/>
            <person name="Karabika E."/>
            <person name="Karaffa L."/>
            <person name="Karanyi Z."/>
            <person name="Krasevec N."/>
            <person name="Kuo A."/>
            <person name="Kusch H."/>
            <person name="LaButti K."/>
            <person name="Lagendijk E.L."/>
            <person name="Lapidus A."/>
            <person name="Levasseur A."/>
            <person name="Lindquist E."/>
            <person name="Lipzen A."/>
            <person name="Logrieco A.F."/>
            <person name="MacCabe A."/>
            <person name="Maekelae M.R."/>
            <person name="Malavazi I."/>
            <person name="Melin P."/>
            <person name="Meyer V."/>
            <person name="Mielnichuk N."/>
            <person name="Miskei M."/>
            <person name="Molnar A.P."/>
            <person name="Mule G."/>
            <person name="Ngan C.Y."/>
            <person name="Orejas M."/>
            <person name="Orosz E."/>
            <person name="Ouedraogo J.P."/>
            <person name="Overkamp K.M."/>
            <person name="Park H.-S."/>
            <person name="Perrone G."/>
            <person name="Piumi F."/>
            <person name="Punt P.J."/>
            <person name="Ram A.F."/>
            <person name="Ramon A."/>
            <person name="Rauscher S."/>
            <person name="Record E."/>
            <person name="Riano-Pachon D.M."/>
            <person name="Robert V."/>
            <person name="Roehrig J."/>
            <person name="Ruller R."/>
            <person name="Salamov A."/>
            <person name="Salih N.S."/>
            <person name="Samson R.A."/>
            <person name="Sandor E."/>
            <person name="Sanguinetti M."/>
            <person name="Schuetze T."/>
            <person name="Sepcic K."/>
            <person name="Shelest E."/>
            <person name="Sherlock G."/>
            <person name="Sophianopoulou V."/>
            <person name="Squina F.M."/>
            <person name="Sun H."/>
            <person name="Susca A."/>
            <person name="Todd R.B."/>
            <person name="Tsang A."/>
            <person name="Unkles S.E."/>
            <person name="van de Wiele N."/>
            <person name="van Rossen-Uffink D."/>
            <person name="Oliveira J.V."/>
            <person name="Vesth T.C."/>
            <person name="Visser J."/>
            <person name="Yu J.-H."/>
            <person name="Zhou M."/>
            <person name="Andersen M.R."/>
            <person name="Archer D.B."/>
            <person name="Baker S.E."/>
            <person name="Benoit I."/>
            <person name="Brakhage A.A."/>
            <person name="Braus G.H."/>
            <person name="Fischer R."/>
            <person name="Frisvad J.C."/>
            <person name="Goldman G.H."/>
            <person name="Houbraken J."/>
            <person name="Oakley B."/>
            <person name="Pocsi I."/>
            <person name="Scazzocchio C."/>
            <person name="Seiboth B."/>
            <person name="vanKuyk P.A."/>
            <person name="Wortman J."/>
            <person name="Dyer P.S."/>
            <person name="Grigoriev I.V."/>
        </authorList>
    </citation>
    <scope>NUCLEOTIDE SEQUENCE [LARGE SCALE GENOMIC DNA]</scope>
    <source>
        <strain evidence="2">CBS 593.65</strain>
    </source>
</reference>